<feature type="compositionally biased region" description="Polar residues" evidence="1">
    <location>
        <begin position="372"/>
        <end position="387"/>
    </location>
</feature>
<dbReference type="VEuPathDB" id="FungiDB:MELLADRAFT_114922"/>
<feature type="compositionally biased region" description="Low complexity" evidence="1">
    <location>
        <begin position="543"/>
        <end position="554"/>
    </location>
</feature>
<feature type="region of interest" description="Disordered" evidence="1">
    <location>
        <begin position="458"/>
        <end position="477"/>
    </location>
</feature>
<dbReference type="GeneID" id="18925496"/>
<evidence type="ECO:0000313" key="2">
    <source>
        <dbReference type="EMBL" id="EGG13011.1"/>
    </source>
</evidence>
<feature type="region of interest" description="Disordered" evidence="1">
    <location>
        <begin position="251"/>
        <end position="287"/>
    </location>
</feature>
<feature type="compositionally biased region" description="Polar residues" evidence="1">
    <location>
        <begin position="268"/>
        <end position="287"/>
    </location>
</feature>
<organism evidence="3">
    <name type="scientific">Melampsora larici-populina (strain 98AG31 / pathotype 3-4-7)</name>
    <name type="common">Poplar leaf rust fungus</name>
    <dbReference type="NCBI Taxonomy" id="747676"/>
    <lineage>
        <taxon>Eukaryota</taxon>
        <taxon>Fungi</taxon>
        <taxon>Dikarya</taxon>
        <taxon>Basidiomycota</taxon>
        <taxon>Pucciniomycotina</taxon>
        <taxon>Pucciniomycetes</taxon>
        <taxon>Pucciniales</taxon>
        <taxon>Melampsoraceae</taxon>
        <taxon>Melampsora</taxon>
    </lineage>
</organism>
<gene>
    <name evidence="2" type="ORF">MELLADRAFT_114922</name>
</gene>
<dbReference type="AlphaFoldDB" id="F4R4F3"/>
<feature type="region of interest" description="Disordered" evidence="1">
    <location>
        <begin position="22"/>
        <end position="44"/>
    </location>
</feature>
<accession>F4R4F3</accession>
<feature type="compositionally biased region" description="Polar residues" evidence="1">
    <location>
        <begin position="458"/>
        <end position="469"/>
    </location>
</feature>
<evidence type="ECO:0000256" key="1">
    <source>
        <dbReference type="SAM" id="MobiDB-lite"/>
    </source>
</evidence>
<dbReference type="HOGENOM" id="CLU_474129_0_0_1"/>
<dbReference type="InParanoid" id="F4R4F3"/>
<dbReference type="EMBL" id="GL883090">
    <property type="protein sequence ID" value="EGG13011.1"/>
    <property type="molecule type" value="Genomic_DNA"/>
</dbReference>
<feature type="region of interest" description="Disordered" evidence="1">
    <location>
        <begin position="490"/>
        <end position="555"/>
    </location>
</feature>
<dbReference type="Proteomes" id="UP000001072">
    <property type="component" value="Unassembled WGS sequence"/>
</dbReference>
<keyword evidence="3" id="KW-1185">Reference proteome</keyword>
<sequence>MEINQDQVPITNPQIQSLATFTPSAGPSITSNNGLPPSPSPAQFLSTHASNSPMILVEQSNSIAKALDDIFQSITSIAKLQLQLRHVNADRYVDTTSIMSALVNPLNENIALFDSNLDVIEKFVTLAMAVVRRDMRRAHMISLSQMRQEASRRESTQLSQQADLAANSAIPTAQPDEPTGTNEQVKMDIEMQQNLPSEALTVDAVLENRPTGIPPMNPEGDQNSITFKDTVNTMGTHTDLSHSDTVLDPNASNVNSASQVTELHPSLDPNQTSSMVQDPSKRPITQINDNSSINETLVGSLVPGNQTPIIIDDESGPPKKKLMIDLISPSLSPVPPTNNPGAPIKIVDNQAMPALAPALPIGGTSSETTGTIPVSTVPLTRDPSLSTLPEAVAMETVNADSKSKSGSSESPDGDLFGDGSLFGSNNNSALPSPLNPLAPTPVIPPAPEPRSMLDLSSFLTNSVPSGSTSDPPPIGLPVDISDFLSNYTSETRIPENKETIGTELDEPGVSGEPASSPGLPSADPLSLFTPTPAANRQVPPGPATATNPNPTEGNLVDLQSLACPIEPSKTNWLVD</sequence>
<evidence type="ECO:0000313" key="3">
    <source>
        <dbReference type="Proteomes" id="UP000001072"/>
    </source>
</evidence>
<protein>
    <submittedName>
        <fullName evidence="2">Uncharacterized protein</fullName>
    </submittedName>
</protein>
<proteinExistence type="predicted"/>
<feature type="region of interest" description="Disordered" evidence="1">
    <location>
        <begin position="146"/>
        <end position="181"/>
    </location>
</feature>
<feature type="compositionally biased region" description="Polar residues" evidence="1">
    <location>
        <begin position="251"/>
        <end position="261"/>
    </location>
</feature>
<reference evidence="3" key="1">
    <citation type="journal article" date="2011" name="Proc. Natl. Acad. Sci. U.S.A.">
        <title>Obligate biotrophy features unraveled by the genomic analysis of rust fungi.</title>
        <authorList>
            <person name="Duplessis S."/>
            <person name="Cuomo C.A."/>
            <person name="Lin Y.-C."/>
            <person name="Aerts A."/>
            <person name="Tisserant E."/>
            <person name="Veneault-Fourrey C."/>
            <person name="Joly D.L."/>
            <person name="Hacquard S."/>
            <person name="Amselem J."/>
            <person name="Cantarel B.L."/>
            <person name="Chiu R."/>
            <person name="Coutinho P.M."/>
            <person name="Feau N."/>
            <person name="Field M."/>
            <person name="Frey P."/>
            <person name="Gelhaye E."/>
            <person name="Goldberg J."/>
            <person name="Grabherr M.G."/>
            <person name="Kodira C.D."/>
            <person name="Kohler A."/>
            <person name="Kuees U."/>
            <person name="Lindquist E.A."/>
            <person name="Lucas S.M."/>
            <person name="Mago R."/>
            <person name="Mauceli E."/>
            <person name="Morin E."/>
            <person name="Murat C."/>
            <person name="Pangilinan J.L."/>
            <person name="Park R."/>
            <person name="Pearson M."/>
            <person name="Quesneville H."/>
            <person name="Rouhier N."/>
            <person name="Sakthikumar S."/>
            <person name="Salamov A.A."/>
            <person name="Schmutz J."/>
            <person name="Selles B."/>
            <person name="Shapiro H."/>
            <person name="Tanguay P."/>
            <person name="Tuskan G.A."/>
            <person name="Henrissat B."/>
            <person name="Van de Peer Y."/>
            <person name="Rouze P."/>
            <person name="Ellis J.G."/>
            <person name="Dodds P.N."/>
            <person name="Schein J.E."/>
            <person name="Zhong S."/>
            <person name="Hamelin R.C."/>
            <person name="Grigoriev I.V."/>
            <person name="Szabo L.J."/>
            <person name="Martin F."/>
        </authorList>
    </citation>
    <scope>NUCLEOTIDE SEQUENCE [LARGE SCALE GENOMIC DNA]</scope>
    <source>
        <strain evidence="3">98AG31 / pathotype 3-4-7</strain>
    </source>
</reference>
<feature type="compositionally biased region" description="Low complexity" evidence="1">
    <location>
        <begin position="362"/>
        <end position="371"/>
    </location>
</feature>
<dbReference type="KEGG" id="mlr:MELLADRAFT_114922"/>
<feature type="region of interest" description="Disordered" evidence="1">
    <location>
        <begin position="361"/>
        <end position="449"/>
    </location>
</feature>
<name>F4R4F3_MELLP</name>
<dbReference type="OrthoDB" id="10438108at2759"/>
<feature type="compositionally biased region" description="Pro residues" evidence="1">
    <location>
        <begin position="433"/>
        <end position="448"/>
    </location>
</feature>
<feature type="compositionally biased region" description="Low complexity" evidence="1">
    <location>
        <begin position="404"/>
        <end position="432"/>
    </location>
</feature>
<dbReference type="RefSeq" id="XP_007403949.1">
    <property type="nucleotide sequence ID" value="XM_007403887.1"/>
</dbReference>